<comment type="cofactor">
    <cofactor evidence="1">
        <name>Zn(2+)</name>
        <dbReference type="ChEBI" id="CHEBI:29105"/>
    </cofactor>
</comment>
<evidence type="ECO:0000259" key="5">
    <source>
        <dbReference type="Pfam" id="PF00962"/>
    </source>
</evidence>
<name>A0A6A6EJ55_9PEZI</name>
<dbReference type="Proteomes" id="UP000800200">
    <property type="component" value="Unassembled WGS sequence"/>
</dbReference>
<dbReference type="GO" id="GO:0046103">
    <property type="term" value="P:inosine biosynthetic process"/>
    <property type="evidence" value="ECO:0007669"/>
    <property type="project" value="TreeGrafter"/>
</dbReference>
<protein>
    <submittedName>
        <fullName evidence="6">Metallo-dependent hydrolase</fullName>
    </submittedName>
</protein>
<reference evidence="6" key="1">
    <citation type="journal article" date="2020" name="Stud. Mycol.">
        <title>101 Dothideomycetes genomes: a test case for predicting lifestyles and emergence of pathogens.</title>
        <authorList>
            <person name="Haridas S."/>
            <person name="Albert R."/>
            <person name="Binder M."/>
            <person name="Bloem J."/>
            <person name="Labutti K."/>
            <person name="Salamov A."/>
            <person name="Andreopoulos B."/>
            <person name="Baker S."/>
            <person name="Barry K."/>
            <person name="Bills G."/>
            <person name="Bluhm B."/>
            <person name="Cannon C."/>
            <person name="Castanera R."/>
            <person name="Culley D."/>
            <person name="Daum C."/>
            <person name="Ezra D."/>
            <person name="Gonzalez J."/>
            <person name="Henrissat B."/>
            <person name="Kuo A."/>
            <person name="Liang C."/>
            <person name="Lipzen A."/>
            <person name="Lutzoni F."/>
            <person name="Magnuson J."/>
            <person name="Mondo S."/>
            <person name="Nolan M."/>
            <person name="Ohm R."/>
            <person name="Pangilinan J."/>
            <person name="Park H.-J."/>
            <person name="Ramirez L."/>
            <person name="Alfaro M."/>
            <person name="Sun H."/>
            <person name="Tritt A."/>
            <person name="Yoshinaga Y."/>
            <person name="Zwiers L.-H."/>
            <person name="Turgeon B."/>
            <person name="Goodwin S."/>
            <person name="Spatafora J."/>
            <person name="Crous P."/>
            <person name="Grigoriev I."/>
        </authorList>
    </citation>
    <scope>NUCLEOTIDE SEQUENCE</scope>
    <source>
        <strain evidence="6">CBS 207.26</strain>
    </source>
</reference>
<keyword evidence="7" id="KW-1185">Reference proteome</keyword>
<evidence type="ECO:0000256" key="3">
    <source>
        <dbReference type="ARBA" id="ARBA00022801"/>
    </source>
</evidence>
<evidence type="ECO:0000313" key="7">
    <source>
        <dbReference type="Proteomes" id="UP000800200"/>
    </source>
</evidence>
<dbReference type="PANTHER" id="PTHR11409:SF37">
    <property type="entry name" value="ADENOSINE DEAMINASE DOMAIN-CONTAINING PROTEIN"/>
    <property type="match status" value="1"/>
</dbReference>
<dbReference type="GO" id="GO:0006154">
    <property type="term" value="P:adenosine catabolic process"/>
    <property type="evidence" value="ECO:0007669"/>
    <property type="project" value="TreeGrafter"/>
</dbReference>
<dbReference type="EMBL" id="ML994619">
    <property type="protein sequence ID" value="KAF2190180.1"/>
    <property type="molecule type" value="Genomic_DNA"/>
</dbReference>
<dbReference type="Pfam" id="PF00962">
    <property type="entry name" value="A_deaminase"/>
    <property type="match status" value="1"/>
</dbReference>
<dbReference type="InterPro" id="IPR006330">
    <property type="entry name" value="Ado/ade_deaminase"/>
</dbReference>
<evidence type="ECO:0000313" key="6">
    <source>
        <dbReference type="EMBL" id="KAF2190180.1"/>
    </source>
</evidence>
<dbReference type="PANTHER" id="PTHR11409">
    <property type="entry name" value="ADENOSINE DEAMINASE"/>
    <property type="match status" value="1"/>
</dbReference>
<dbReference type="Gene3D" id="3.20.20.140">
    <property type="entry name" value="Metal-dependent hydrolases"/>
    <property type="match status" value="1"/>
</dbReference>
<evidence type="ECO:0000256" key="4">
    <source>
        <dbReference type="SAM" id="MobiDB-lite"/>
    </source>
</evidence>
<evidence type="ECO:0000256" key="1">
    <source>
        <dbReference type="ARBA" id="ARBA00001947"/>
    </source>
</evidence>
<feature type="region of interest" description="Disordered" evidence="4">
    <location>
        <begin position="36"/>
        <end position="70"/>
    </location>
</feature>
<proteinExistence type="predicted"/>
<dbReference type="GO" id="GO:0004000">
    <property type="term" value="F:adenosine deaminase activity"/>
    <property type="evidence" value="ECO:0007669"/>
    <property type="project" value="TreeGrafter"/>
</dbReference>
<keyword evidence="2" id="KW-0479">Metal-binding</keyword>
<sequence>MPIDPESNNSSGSNKTRQGWLARCGLLFTTLSVRDRHSKEGEPNRLVMSGDKKSDKFANRKRKRNESPGSRMLINMREKRDPIDVFEQELKVESNHRAYKEEKAKLLTAEDTISWDKETRVSASPIEKRAGELIGMLREFERDVIFGNLPSEDIPDENTRDMGGQFLTNKDRIENKSKIFEIAKSLPKGALLHLHFNAELHPERLLEEARSMPNMFIRSTRPLLKIEDLELTEMVFNVMPADTAKANIFSADYQGERWRDPIVLPYVWMEWSEFRVKFVKHFRNQYKQEDEERNENGVLPNSSEQGPVMLEPAENWIKHKMVLSEKEAYGLTQTVNGVWARFNQATRCFKGLMNYEKVYKWYISNAIDRMIDERVMYAELRPMLMDKSIPSNDGRTKLDLEAQMNMILDGVKEKQAQLKKDGREELFPFGLKIIYCTPRSIGKPKMQTEMQDCINLKVKFPDLICGFDLVGAEDRPNHIGHYFEELAAFQKTCEKQNLDIPFLFHAGETLLDTGGSKEPSNSNLYDAVVLKSKRIGHGYSLMKHPHLIEHFKLKKTEGKVDPGICIELCPISNELLHLCRNVKEHPYPQLLAAGVPCTVNSDNPSLFSNSMSHEFYQIMVGSPTITIHSWKQLALWSLEYSCLSEEQKKKGIGIFKKDWDDFCQWVVDKYEQLFDAANWDEVDDQLRDAYKVPRKPGREMKT</sequence>
<organism evidence="6 7">
    <name type="scientific">Zopfia rhizophila CBS 207.26</name>
    <dbReference type="NCBI Taxonomy" id="1314779"/>
    <lineage>
        <taxon>Eukaryota</taxon>
        <taxon>Fungi</taxon>
        <taxon>Dikarya</taxon>
        <taxon>Ascomycota</taxon>
        <taxon>Pezizomycotina</taxon>
        <taxon>Dothideomycetes</taxon>
        <taxon>Dothideomycetes incertae sedis</taxon>
        <taxon>Zopfiaceae</taxon>
        <taxon>Zopfia</taxon>
    </lineage>
</organism>
<dbReference type="GO" id="GO:0046872">
    <property type="term" value="F:metal ion binding"/>
    <property type="evidence" value="ECO:0007669"/>
    <property type="project" value="UniProtKB-KW"/>
</dbReference>
<keyword evidence="3 6" id="KW-0378">Hydrolase</keyword>
<dbReference type="AlphaFoldDB" id="A0A6A6EJ55"/>
<dbReference type="OrthoDB" id="7202371at2759"/>
<dbReference type="InterPro" id="IPR032466">
    <property type="entry name" value="Metal_Hydrolase"/>
</dbReference>
<dbReference type="SUPFAM" id="SSF51556">
    <property type="entry name" value="Metallo-dependent hydrolases"/>
    <property type="match status" value="1"/>
</dbReference>
<feature type="domain" description="Adenosine deaminase" evidence="5">
    <location>
        <begin position="340"/>
        <end position="650"/>
    </location>
</feature>
<dbReference type="InterPro" id="IPR001365">
    <property type="entry name" value="A_deaminase_dom"/>
</dbReference>
<gene>
    <name evidence="6" type="ORF">K469DRAFT_560472</name>
</gene>
<accession>A0A6A6EJ55</accession>
<evidence type="ECO:0000256" key="2">
    <source>
        <dbReference type="ARBA" id="ARBA00022723"/>
    </source>
</evidence>